<comment type="caution">
    <text evidence="1">The sequence shown here is derived from an EMBL/GenBank/DDBJ whole genome shotgun (WGS) entry which is preliminary data.</text>
</comment>
<evidence type="ECO:0000313" key="1">
    <source>
        <dbReference type="EMBL" id="TCX72693.1"/>
    </source>
</evidence>
<dbReference type="EMBL" id="SDCM01000019">
    <property type="protein sequence ID" value="TCX72693.1"/>
    <property type="molecule type" value="Genomic_DNA"/>
</dbReference>
<dbReference type="AlphaFoldDB" id="A0A483L9W1"/>
<proteinExistence type="predicted"/>
<organism evidence="1">
    <name type="scientific">Klebsiella pneumoniae</name>
    <dbReference type="NCBI Taxonomy" id="573"/>
    <lineage>
        <taxon>Bacteria</taxon>
        <taxon>Pseudomonadati</taxon>
        <taxon>Pseudomonadota</taxon>
        <taxon>Gammaproteobacteria</taxon>
        <taxon>Enterobacterales</taxon>
        <taxon>Enterobacteriaceae</taxon>
        <taxon>Klebsiella/Raoultella group</taxon>
        <taxon>Klebsiella</taxon>
        <taxon>Klebsiella pneumoniae complex</taxon>
    </lineage>
</organism>
<sequence>MTDFNKKLAGLTLPSWMNKGEPRKLLNTARRFWQQVWQWITWPVNQFDPLTCSESILRLMAYDRDITRFNGEPLYLFRKRVAYAFVNAADSGSIAGFIAIFERLGIGYVELLERQPDIDWDVIIVRVSDSQIAQNADLMMQIIRQYGRTCRRYRFEVMNTLKLHINAGWNDGELICYHAGEYIGGKKRLDGEYICFPASVGINDNAMFGAKL</sequence>
<name>A0A483L9W1_KLEPN</name>
<evidence type="ECO:0008006" key="2">
    <source>
        <dbReference type="Google" id="ProtNLM"/>
    </source>
</evidence>
<dbReference type="RefSeq" id="WP_049183268.1">
    <property type="nucleotide sequence ID" value="NZ_JAMZDT010000007.1"/>
</dbReference>
<protein>
    <recommendedName>
        <fullName evidence="2">Protein phage</fullName>
    </recommendedName>
</protein>
<gene>
    <name evidence="1" type="ORF">ETE64_13725</name>
</gene>
<reference evidence="1" key="1">
    <citation type="submission" date="2019-01" db="EMBL/GenBank/DDBJ databases">
        <authorList>
            <person name="Lista F."/>
            <person name="Anselmo A."/>
        </authorList>
    </citation>
    <scope>NUCLEOTIDE SEQUENCE</scope>
    <source>
        <strain evidence="1">10S</strain>
    </source>
</reference>
<accession>A0A483L9W1</accession>